<keyword evidence="4" id="KW-1003">Cell membrane</keyword>
<proteinExistence type="inferred from homology"/>
<dbReference type="CDD" id="cd03257">
    <property type="entry name" value="ABC_NikE_OppD_transporters"/>
    <property type="match status" value="1"/>
</dbReference>
<dbReference type="Pfam" id="PF00005">
    <property type="entry name" value="ABC_tran"/>
    <property type="match status" value="1"/>
</dbReference>
<dbReference type="SUPFAM" id="SSF52540">
    <property type="entry name" value="P-loop containing nucleoside triphosphate hydrolases"/>
    <property type="match status" value="1"/>
</dbReference>
<evidence type="ECO:0000313" key="9">
    <source>
        <dbReference type="EMBL" id="GAA1922940.1"/>
    </source>
</evidence>
<dbReference type="Pfam" id="PF08352">
    <property type="entry name" value="oligo_HPY"/>
    <property type="match status" value="1"/>
</dbReference>
<dbReference type="RefSeq" id="WP_152228518.1">
    <property type="nucleotide sequence ID" value="NZ_BAAALV010000007.1"/>
</dbReference>
<dbReference type="InterPro" id="IPR017871">
    <property type="entry name" value="ABC_transporter-like_CS"/>
</dbReference>
<sequence length="352" mass="37221">MSTAAPALPAAQAPLPVAGDGNGISLKGVSVHLPTASGELQILRNVDIDVPAGKIVALAGESGSGKSTAMLAMVRLLPWGARVGGELRVGPHEVTGMSPAQMRSFRASYARVIFQDPWSALHAMHSIGGQLVESARSADPALSKAAAWELSVAMLARVGIPDPEARMRSYPHQVSGGQLQRIVIAMALVARPRVLLCDEPTTALDVTTQEQILELLRELNREMCLTIVIATHDLDVIDGLADHLVVMYGGTVMEQGPMKEVMGNPQHPYTWALLQAQPKRQGGERLLTIPGRPPALDDLPPGCAFAPRCASAAPECSAAVPGLLSITVPEHRTACVRVQQAPREASVQKGTE</sequence>
<dbReference type="EMBL" id="BAAALV010000007">
    <property type="protein sequence ID" value="GAA1922940.1"/>
    <property type="molecule type" value="Genomic_DNA"/>
</dbReference>
<dbReference type="InterPro" id="IPR027417">
    <property type="entry name" value="P-loop_NTPase"/>
</dbReference>
<accession>A0ABN2PIR6</accession>
<dbReference type="GO" id="GO:0005524">
    <property type="term" value="F:ATP binding"/>
    <property type="evidence" value="ECO:0007669"/>
    <property type="project" value="UniProtKB-KW"/>
</dbReference>
<dbReference type="InterPro" id="IPR003593">
    <property type="entry name" value="AAA+_ATPase"/>
</dbReference>
<dbReference type="Gene3D" id="3.40.50.300">
    <property type="entry name" value="P-loop containing nucleotide triphosphate hydrolases"/>
    <property type="match status" value="1"/>
</dbReference>
<evidence type="ECO:0000256" key="6">
    <source>
        <dbReference type="ARBA" id="ARBA00022840"/>
    </source>
</evidence>
<dbReference type="Proteomes" id="UP001500784">
    <property type="component" value="Unassembled WGS sequence"/>
</dbReference>
<dbReference type="PANTHER" id="PTHR43297:SF2">
    <property type="entry name" value="DIPEPTIDE TRANSPORT ATP-BINDING PROTEIN DPPD"/>
    <property type="match status" value="1"/>
</dbReference>
<dbReference type="PANTHER" id="PTHR43297">
    <property type="entry name" value="OLIGOPEPTIDE TRANSPORT ATP-BINDING PROTEIN APPD"/>
    <property type="match status" value="1"/>
</dbReference>
<feature type="domain" description="ABC transporter" evidence="8">
    <location>
        <begin position="24"/>
        <end position="274"/>
    </location>
</feature>
<dbReference type="InterPro" id="IPR013563">
    <property type="entry name" value="Oligopep_ABC_C"/>
</dbReference>
<keyword evidence="3" id="KW-0813">Transport</keyword>
<protein>
    <submittedName>
        <fullName evidence="9">ABC transporter ATP-binding protein</fullName>
    </submittedName>
</protein>
<organism evidence="9 10">
    <name type="scientific">Arthrobacter gandavensis</name>
    <dbReference type="NCBI Taxonomy" id="169960"/>
    <lineage>
        <taxon>Bacteria</taxon>
        <taxon>Bacillati</taxon>
        <taxon>Actinomycetota</taxon>
        <taxon>Actinomycetes</taxon>
        <taxon>Micrococcales</taxon>
        <taxon>Micrococcaceae</taxon>
        <taxon>Arthrobacter</taxon>
    </lineage>
</organism>
<evidence type="ECO:0000256" key="7">
    <source>
        <dbReference type="ARBA" id="ARBA00023136"/>
    </source>
</evidence>
<evidence type="ECO:0000256" key="1">
    <source>
        <dbReference type="ARBA" id="ARBA00004202"/>
    </source>
</evidence>
<gene>
    <name evidence="9" type="ORF">GCM10009688_30030</name>
</gene>
<comment type="caution">
    <text evidence="9">The sequence shown here is derived from an EMBL/GenBank/DDBJ whole genome shotgun (WGS) entry which is preliminary data.</text>
</comment>
<evidence type="ECO:0000256" key="5">
    <source>
        <dbReference type="ARBA" id="ARBA00022741"/>
    </source>
</evidence>
<name>A0ABN2PIR6_9MICC</name>
<evidence type="ECO:0000313" key="10">
    <source>
        <dbReference type="Proteomes" id="UP001500784"/>
    </source>
</evidence>
<evidence type="ECO:0000259" key="8">
    <source>
        <dbReference type="PROSITE" id="PS50893"/>
    </source>
</evidence>
<dbReference type="SMART" id="SM00382">
    <property type="entry name" value="AAA"/>
    <property type="match status" value="1"/>
</dbReference>
<dbReference type="PROSITE" id="PS00211">
    <property type="entry name" value="ABC_TRANSPORTER_1"/>
    <property type="match status" value="1"/>
</dbReference>
<dbReference type="NCBIfam" id="TIGR01727">
    <property type="entry name" value="oligo_HPY"/>
    <property type="match status" value="1"/>
</dbReference>
<evidence type="ECO:0000256" key="2">
    <source>
        <dbReference type="ARBA" id="ARBA00005417"/>
    </source>
</evidence>
<comment type="similarity">
    <text evidence="2">Belongs to the ABC transporter superfamily.</text>
</comment>
<keyword evidence="5" id="KW-0547">Nucleotide-binding</keyword>
<evidence type="ECO:0000256" key="3">
    <source>
        <dbReference type="ARBA" id="ARBA00022448"/>
    </source>
</evidence>
<dbReference type="PROSITE" id="PS50893">
    <property type="entry name" value="ABC_TRANSPORTER_2"/>
    <property type="match status" value="1"/>
</dbReference>
<dbReference type="InterPro" id="IPR050388">
    <property type="entry name" value="ABC_Ni/Peptide_Import"/>
</dbReference>
<reference evidence="9 10" key="1">
    <citation type="journal article" date="2019" name="Int. J. Syst. Evol. Microbiol.">
        <title>The Global Catalogue of Microorganisms (GCM) 10K type strain sequencing project: providing services to taxonomists for standard genome sequencing and annotation.</title>
        <authorList>
            <consortium name="The Broad Institute Genomics Platform"/>
            <consortium name="The Broad Institute Genome Sequencing Center for Infectious Disease"/>
            <person name="Wu L."/>
            <person name="Ma J."/>
        </authorList>
    </citation>
    <scope>NUCLEOTIDE SEQUENCE [LARGE SCALE GENOMIC DNA]</scope>
    <source>
        <strain evidence="9 10">JCM 13316</strain>
    </source>
</reference>
<comment type="subcellular location">
    <subcellularLocation>
        <location evidence="1">Cell membrane</location>
        <topology evidence="1">Peripheral membrane protein</topology>
    </subcellularLocation>
</comment>
<keyword evidence="10" id="KW-1185">Reference proteome</keyword>
<dbReference type="InterPro" id="IPR003439">
    <property type="entry name" value="ABC_transporter-like_ATP-bd"/>
</dbReference>
<evidence type="ECO:0000256" key="4">
    <source>
        <dbReference type="ARBA" id="ARBA00022475"/>
    </source>
</evidence>
<keyword evidence="7" id="KW-0472">Membrane</keyword>
<keyword evidence="6 9" id="KW-0067">ATP-binding</keyword>